<feature type="compositionally biased region" description="Basic and acidic residues" evidence="1">
    <location>
        <begin position="1"/>
        <end position="12"/>
    </location>
</feature>
<sequence length="462" mass="50064">MTDTNQKHEPTHNSDTVADEVGGVVKEVPAAREPKQEQSMWKWTIVAVAAIALVVGLSVGLTVRDDDSSDDGPDVTTLWLAVGRPVTEDLSVREAPADVYFEQFDLSSNGKTLIVAGLSADFTPQMEWHEWENDTWVHQSTLNLGDAHTTSHPVVYLAGDAPLVIVADEKAFEAIPFNADGSLSLPTIPGVDLATGEFWGLFRVYELTPGDVEDEVPRFTLRLEEPTRDMWGASVAVDDAGVRMVVGSPMEDADGVTNAGMLQAYDLDMTTELTPIGSPLFGQDTFDALGAADIALSSDGATLVAGVPLERFQRDSRGQVRVWRWVEGDWEEEVIVPANEVPPTLMGKAGQGLGHKVHLNQDGTVLAATTLLTNEVLVYSFTDGAWIQMGEPLSGSDVHLSPDGTSIAVVDEDAVQVYDWVNDMWIPVGDSIPGTSARLTDDYRVVIQYQGAVRTWTRVGFV</sequence>
<feature type="transmembrane region" description="Helical" evidence="2">
    <location>
        <begin position="43"/>
        <end position="63"/>
    </location>
</feature>
<keyword evidence="2" id="KW-1133">Transmembrane helix</keyword>
<evidence type="ECO:0000256" key="2">
    <source>
        <dbReference type="SAM" id="Phobius"/>
    </source>
</evidence>
<dbReference type="Gene3D" id="2.130.10.10">
    <property type="entry name" value="YVTN repeat-like/Quinoprotein amine dehydrogenase"/>
    <property type="match status" value="1"/>
</dbReference>
<dbReference type="InterPro" id="IPR015943">
    <property type="entry name" value="WD40/YVTN_repeat-like_dom_sf"/>
</dbReference>
<reference evidence="3" key="1">
    <citation type="submission" date="2021-01" db="EMBL/GenBank/DDBJ databases">
        <authorList>
            <person name="Corre E."/>
            <person name="Pelletier E."/>
            <person name="Niang G."/>
            <person name="Scheremetjew M."/>
            <person name="Finn R."/>
            <person name="Kale V."/>
            <person name="Holt S."/>
            <person name="Cochrane G."/>
            <person name="Meng A."/>
            <person name="Brown T."/>
            <person name="Cohen L."/>
        </authorList>
    </citation>
    <scope>NUCLEOTIDE SEQUENCE</scope>
    <source>
        <strain evidence="3">CCMP127</strain>
    </source>
</reference>
<dbReference type="AlphaFoldDB" id="A0A7S3P4L6"/>
<proteinExistence type="predicted"/>
<dbReference type="SUPFAM" id="SSF82171">
    <property type="entry name" value="DPP6 N-terminal domain-like"/>
    <property type="match status" value="1"/>
</dbReference>
<accession>A0A7S3P4L6</accession>
<protein>
    <submittedName>
        <fullName evidence="3">Uncharacterized protein</fullName>
    </submittedName>
</protein>
<keyword evidence="2" id="KW-0472">Membrane</keyword>
<keyword evidence="2" id="KW-0812">Transmembrane</keyword>
<name>A0A7S3P4L6_9STRA</name>
<feature type="region of interest" description="Disordered" evidence="1">
    <location>
        <begin position="1"/>
        <end position="22"/>
    </location>
</feature>
<organism evidence="3">
    <name type="scientific">Amphora coffeiformis</name>
    <dbReference type="NCBI Taxonomy" id="265554"/>
    <lineage>
        <taxon>Eukaryota</taxon>
        <taxon>Sar</taxon>
        <taxon>Stramenopiles</taxon>
        <taxon>Ochrophyta</taxon>
        <taxon>Bacillariophyta</taxon>
        <taxon>Bacillariophyceae</taxon>
        <taxon>Bacillariophycidae</taxon>
        <taxon>Thalassiophysales</taxon>
        <taxon>Catenulaceae</taxon>
        <taxon>Amphora</taxon>
    </lineage>
</organism>
<dbReference type="EMBL" id="HBIM01001362">
    <property type="protein sequence ID" value="CAE0402951.1"/>
    <property type="molecule type" value="Transcribed_RNA"/>
</dbReference>
<evidence type="ECO:0000313" key="3">
    <source>
        <dbReference type="EMBL" id="CAE0402951.1"/>
    </source>
</evidence>
<gene>
    <name evidence="3" type="ORF">ACOF00016_LOCUS1183</name>
</gene>
<evidence type="ECO:0000256" key="1">
    <source>
        <dbReference type="SAM" id="MobiDB-lite"/>
    </source>
</evidence>